<feature type="compositionally biased region" description="Basic and acidic residues" evidence="1">
    <location>
        <begin position="100"/>
        <end position="113"/>
    </location>
</feature>
<reference evidence="2" key="1">
    <citation type="journal article" date="2019" name="bioRxiv">
        <title>The Genome of the Zebra Mussel, Dreissena polymorpha: A Resource for Invasive Species Research.</title>
        <authorList>
            <person name="McCartney M.A."/>
            <person name="Auch B."/>
            <person name="Kono T."/>
            <person name="Mallez S."/>
            <person name="Zhang Y."/>
            <person name="Obille A."/>
            <person name="Becker A."/>
            <person name="Abrahante J.E."/>
            <person name="Garbe J."/>
            <person name="Badalamenti J.P."/>
            <person name="Herman A."/>
            <person name="Mangelson H."/>
            <person name="Liachko I."/>
            <person name="Sullivan S."/>
            <person name="Sone E.D."/>
            <person name="Koren S."/>
            <person name="Silverstein K.A.T."/>
            <person name="Beckman K.B."/>
            <person name="Gohl D.M."/>
        </authorList>
    </citation>
    <scope>NUCLEOTIDE SEQUENCE</scope>
    <source>
        <strain evidence="2">Duluth1</strain>
        <tissue evidence="2">Whole animal</tissue>
    </source>
</reference>
<dbReference type="EMBL" id="JAIWYP010000005">
    <property type="protein sequence ID" value="KAH3820676.1"/>
    <property type="molecule type" value="Genomic_DNA"/>
</dbReference>
<comment type="caution">
    <text evidence="2">The sequence shown here is derived from an EMBL/GenBank/DDBJ whole genome shotgun (WGS) entry which is preliminary data.</text>
</comment>
<feature type="compositionally biased region" description="Polar residues" evidence="1">
    <location>
        <begin position="69"/>
        <end position="84"/>
    </location>
</feature>
<evidence type="ECO:0000313" key="3">
    <source>
        <dbReference type="Proteomes" id="UP000828390"/>
    </source>
</evidence>
<name>A0A9D4GSI6_DREPO</name>
<proteinExistence type="predicted"/>
<feature type="compositionally biased region" description="Basic and acidic residues" evidence="1">
    <location>
        <begin position="268"/>
        <end position="290"/>
    </location>
</feature>
<protein>
    <submittedName>
        <fullName evidence="2">Uncharacterized protein</fullName>
    </submittedName>
</protein>
<dbReference type="Proteomes" id="UP000828390">
    <property type="component" value="Unassembled WGS sequence"/>
</dbReference>
<dbReference type="AlphaFoldDB" id="A0A9D4GSI6"/>
<feature type="region of interest" description="Disordered" evidence="1">
    <location>
        <begin position="246"/>
        <end position="293"/>
    </location>
</feature>
<evidence type="ECO:0000256" key="1">
    <source>
        <dbReference type="SAM" id="MobiDB-lite"/>
    </source>
</evidence>
<evidence type="ECO:0000313" key="2">
    <source>
        <dbReference type="EMBL" id="KAH3820676.1"/>
    </source>
</evidence>
<feature type="compositionally biased region" description="Polar residues" evidence="1">
    <location>
        <begin position="246"/>
        <end position="263"/>
    </location>
</feature>
<sequence length="515" mass="60003">MMKRSETGDYEPLKYRYSIPLNVARMRGHESPQINQSDKHVLYDRIYNDLHQYGSRSSNLAKDLTQSEDNLPNVYNSDLTQSEDNLPKVYNSEATPPSGDVRENTERNQRMENSRVHFTDYKRRLHQHQRNSLQLWMEDKLMTGNASPSLRCKELAGDGNFVIILKAVVIMKRSEAIDSEPLKYRYSIQLNVARIRGHTPRISQSHKHVLYDRIYNDLHQYGSRSSNLAKDLTQSEDNVPNVYNSDLTQSEDNLPNVYNSKATPPSGDVRENTERNQRMENSRVHFTDYKRRQHQHQRNSLHLWMEDKLMTGNASPSLRRKELAGVVNCAIISKAFAIMKRSETMDSERHKYRYSIPLNVARIRGHQSPGTDQSHKHVLYDRIYDDFRLYGSRTAYRSKDLTQIPEHGKQLSLRKLFPDDKRRLHQYQRNSLQLWMEDKLMTGNASPSLLRKELAGKYRITYFAIAFPILENWSGVRVGSLNTHRPQMPATTMLATPLAFTNRHNPRMAKPMSRG</sequence>
<organism evidence="2 3">
    <name type="scientific">Dreissena polymorpha</name>
    <name type="common">Zebra mussel</name>
    <name type="synonym">Mytilus polymorpha</name>
    <dbReference type="NCBI Taxonomy" id="45954"/>
    <lineage>
        <taxon>Eukaryota</taxon>
        <taxon>Metazoa</taxon>
        <taxon>Spiralia</taxon>
        <taxon>Lophotrochozoa</taxon>
        <taxon>Mollusca</taxon>
        <taxon>Bivalvia</taxon>
        <taxon>Autobranchia</taxon>
        <taxon>Heteroconchia</taxon>
        <taxon>Euheterodonta</taxon>
        <taxon>Imparidentia</taxon>
        <taxon>Neoheterodontei</taxon>
        <taxon>Myida</taxon>
        <taxon>Dreissenoidea</taxon>
        <taxon>Dreissenidae</taxon>
        <taxon>Dreissena</taxon>
    </lineage>
</organism>
<gene>
    <name evidence="2" type="ORF">DPMN_122424</name>
</gene>
<reference evidence="2" key="2">
    <citation type="submission" date="2020-11" db="EMBL/GenBank/DDBJ databases">
        <authorList>
            <person name="McCartney M.A."/>
            <person name="Auch B."/>
            <person name="Kono T."/>
            <person name="Mallez S."/>
            <person name="Becker A."/>
            <person name="Gohl D.M."/>
            <person name="Silverstein K.A.T."/>
            <person name="Koren S."/>
            <person name="Bechman K.B."/>
            <person name="Herman A."/>
            <person name="Abrahante J.E."/>
            <person name="Garbe J."/>
        </authorList>
    </citation>
    <scope>NUCLEOTIDE SEQUENCE</scope>
    <source>
        <strain evidence="2">Duluth1</strain>
        <tissue evidence="2">Whole animal</tissue>
    </source>
</reference>
<keyword evidence="3" id="KW-1185">Reference proteome</keyword>
<accession>A0A9D4GSI6</accession>
<feature type="region of interest" description="Disordered" evidence="1">
    <location>
        <begin position="69"/>
        <end position="113"/>
    </location>
</feature>